<dbReference type="GO" id="GO:0033281">
    <property type="term" value="C:TAT protein transport complex"/>
    <property type="evidence" value="ECO:0007669"/>
    <property type="project" value="UniProtKB-UniRule"/>
</dbReference>
<dbReference type="RefSeq" id="WP_106587948.1">
    <property type="nucleotide sequence ID" value="NZ_PYAV01000003.1"/>
</dbReference>
<comment type="function">
    <text evidence="5">Part of the twin-arginine translocation (Tat) system that transports large folded proteins containing a characteristic twin-arginine motif in their signal peptide across membranes.</text>
</comment>
<gene>
    <name evidence="5" type="primary">tatC</name>
    <name evidence="6" type="ORF">B0H94_103247</name>
</gene>
<evidence type="ECO:0000256" key="3">
    <source>
        <dbReference type="ARBA" id="ARBA00022989"/>
    </source>
</evidence>
<comment type="similarity">
    <text evidence="5">Belongs to the TatC family.</text>
</comment>
<organism evidence="6 7">
    <name type="scientific">Salsuginibacillus halophilus</name>
    <dbReference type="NCBI Taxonomy" id="517424"/>
    <lineage>
        <taxon>Bacteria</taxon>
        <taxon>Bacillati</taxon>
        <taxon>Bacillota</taxon>
        <taxon>Bacilli</taxon>
        <taxon>Bacillales</taxon>
        <taxon>Bacillaceae</taxon>
        <taxon>Salsuginibacillus</taxon>
    </lineage>
</organism>
<evidence type="ECO:0000313" key="6">
    <source>
        <dbReference type="EMBL" id="PSL50634.1"/>
    </source>
</evidence>
<dbReference type="AlphaFoldDB" id="A0A2P8HWS4"/>
<sequence length="248" mass="28016">MTQRTFDVPEAGRRPALQHLLELRRAMLRSFVILLLLFIGMVITLRLGMDLILGDHELVMLGPMDVIRLYMTVSGVLSLGLALPWFLFEAWRFIKPALHDTEARWMASVVPASLFSFLTGISFGYFIVFPVVYDFLLGLGSLHFSMMITAEDYVSFLLMSTLPLGVLFQLPLVLMGFAAMGLVTAERLSASRKYAYFTLFCLSAFITPPDLLSDLLVLGPFFLLYEFGILLARWVERRRTTAEPLAKS</sequence>
<dbReference type="Pfam" id="PF00902">
    <property type="entry name" value="TatC"/>
    <property type="match status" value="1"/>
</dbReference>
<accession>A0A2P8HWS4</accession>
<dbReference type="HAMAP" id="MF_00902">
    <property type="entry name" value="TatC"/>
    <property type="match status" value="1"/>
</dbReference>
<keyword evidence="7" id="KW-1185">Reference proteome</keyword>
<feature type="transmembrane region" description="Helical" evidence="5">
    <location>
        <begin position="31"/>
        <end position="49"/>
    </location>
</feature>
<dbReference type="NCBIfam" id="TIGR00945">
    <property type="entry name" value="tatC"/>
    <property type="match status" value="1"/>
</dbReference>
<feature type="transmembrane region" description="Helical" evidence="5">
    <location>
        <begin position="217"/>
        <end position="235"/>
    </location>
</feature>
<dbReference type="GO" id="GO:0065002">
    <property type="term" value="P:intracellular protein transmembrane transport"/>
    <property type="evidence" value="ECO:0007669"/>
    <property type="project" value="TreeGrafter"/>
</dbReference>
<comment type="subcellular location">
    <subcellularLocation>
        <location evidence="5">Cell membrane</location>
        <topology evidence="5">Multi-pass membrane protein</topology>
    </subcellularLocation>
    <subcellularLocation>
        <location evidence="1">Membrane</location>
        <topology evidence="1">Multi-pass membrane protein</topology>
    </subcellularLocation>
</comment>
<evidence type="ECO:0000256" key="4">
    <source>
        <dbReference type="ARBA" id="ARBA00023136"/>
    </source>
</evidence>
<dbReference type="PRINTS" id="PR01840">
    <property type="entry name" value="TATCFAMILY"/>
</dbReference>
<comment type="subunit">
    <text evidence="5">Forms a complex with TatA.</text>
</comment>
<keyword evidence="5" id="KW-0813">Transport</keyword>
<feature type="transmembrane region" description="Helical" evidence="5">
    <location>
        <begin position="109"/>
        <end position="133"/>
    </location>
</feature>
<evidence type="ECO:0000256" key="5">
    <source>
        <dbReference type="HAMAP-Rule" id="MF_00902"/>
    </source>
</evidence>
<keyword evidence="3 5" id="KW-1133">Transmembrane helix</keyword>
<dbReference type="InterPro" id="IPR019820">
    <property type="entry name" value="Sec-indep_translocase_CS"/>
</dbReference>
<dbReference type="InterPro" id="IPR002033">
    <property type="entry name" value="TatC"/>
</dbReference>
<keyword evidence="5" id="KW-0653">Protein transport</keyword>
<evidence type="ECO:0000313" key="7">
    <source>
        <dbReference type="Proteomes" id="UP000242310"/>
    </source>
</evidence>
<dbReference type="OrthoDB" id="9777044at2"/>
<dbReference type="GO" id="GO:0043953">
    <property type="term" value="P:protein transport by the Tat complex"/>
    <property type="evidence" value="ECO:0007669"/>
    <property type="project" value="UniProtKB-UniRule"/>
</dbReference>
<dbReference type="PANTHER" id="PTHR30371">
    <property type="entry name" value="SEC-INDEPENDENT PROTEIN TRANSLOCASE PROTEIN TATC"/>
    <property type="match status" value="1"/>
</dbReference>
<keyword evidence="5" id="KW-1003">Cell membrane</keyword>
<feature type="transmembrane region" description="Helical" evidence="5">
    <location>
        <begin position="69"/>
        <end position="88"/>
    </location>
</feature>
<reference evidence="6 7" key="1">
    <citation type="submission" date="2018-03" db="EMBL/GenBank/DDBJ databases">
        <title>Genomic Encyclopedia of Type Strains, Phase III (KMG-III): the genomes of soil and plant-associated and newly described type strains.</title>
        <authorList>
            <person name="Whitman W."/>
        </authorList>
    </citation>
    <scope>NUCLEOTIDE SEQUENCE [LARGE SCALE GENOMIC DNA]</scope>
    <source>
        <strain evidence="6 7">CGMCC 1.07653</strain>
    </source>
</reference>
<dbReference type="PANTHER" id="PTHR30371:SF0">
    <property type="entry name" value="SEC-INDEPENDENT PROTEIN TRANSLOCASE PROTEIN TATC, CHLOROPLASTIC-RELATED"/>
    <property type="match status" value="1"/>
</dbReference>
<comment type="caution">
    <text evidence="6">The sequence shown here is derived from an EMBL/GenBank/DDBJ whole genome shotgun (WGS) entry which is preliminary data.</text>
</comment>
<proteinExistence type="inferred from homology"/>
<feature type="transmembrane region" description="Helical" evidence="5">
    <location>
        <begin position="153"/>
        <end position="182"/>
    </location>
</feature>
<evidence type="ECO:0000256" key="1">
    <source>
        <dbReference type="ARBA" id="ARBA00004141"/>
    </source>
</evidence>
<dbReference type="EMBL" id="PYAV01000003">
    <property type="protein sequence ID" value="PSL50634.1"/>
    <property type="molecule type" value="Genomic_DNA"/>
</dbReference>
<dbReference type="GO" id="GO:0009977">
    <property type="term" value="F:proton motive force dependent protein transmembrane transporter activity"/>
    <property type="evidence" value="ECO:0007669"/>
    <property type="project" value="TreeGrafter"/>
</dbReference>
<evidence type="ECO:0000256" key="2">
    <source>
        <dbReference type="ARBA" id="ARBA00022692"/>
    </source>
</evidence>
<dbReference type="PROSITE" id="PS01218">
    <property type="entry name" value="TATC"/>
    <property type="match status" value="1"/>
</dbReference>
<keyword evidence="2 5" id="KW-0812">Transmembrane</keyword>
<feature type="transmembrane region" description="Helical" evidence="5">
    <location>
        <begin position="194"/>
        <end position="211"/>
    </location>
</feature>
<protein>
    <recommendedName>
        <fullName evidence="5">Sec-independent protein translocase protein TatC</fullName>
    </recommendedName>
</protein>
<dbReference type="Proteomes" id="UP000242310">
    <property type="component" value="Unassembled WGS sequence"/>
</dbReference>
<name>A0A2P8HWS4_9BACI</name>
<keyword evidence="5" id="KW-0811">Translocation</keyword>
<keyword evidence="4 5" id="KW-0472">Membrane</keyword>